<evidence type="ECO:0000256" key="2">
    <source>
        <dbReference type="ARBA" id="ARBA00022908"/>
    </source>
</evidence>
<dbReference type="SUPFAM" id="SSF56349">
    <property type="entry name" value="DNA breaking-rejoining enzymes"/>
    <property type="match status" value="1"/>
</dbReference>
<dbReference type="RefSeq" id="WP_090399054.1">
    <property type="nucleotide sequence ID" value="NZ_FNEN01000011.1"/>
</dbReference>
<dbReference type="CDD" id="cd01189">
    <property type="entry name" value="INT_ICEBs1_C_like"/>
    <property type="match status" value="1"/>
</dbReference>
<organism evidence="8 9">
    <name type="scientific">Natribacillus halophilus</name>
    <dbReference type="NCBI Taxonomy" id="549003"/>
    <lineage>
        <taxon>Bacteria</taxon>
        <taxon>Bacillati</taxon>
        <taxon>Bacillota</taxon>
        <taxon>Bacilli</taxon>
        <taxon>Bacillales</taxon>
        <taxon>Bacillaceae</taxon>
        <taxon>Natribacillus</taxon>
    </lineage>
</organism>
<dbReference type="Proteomes" id="UP000198853">
    <property type="component" value="Unassembled WGS sequence"/>
</dbReference>
<feature type="domain" description="Core-binding (CB)" evidence="7">
    <location>
        <begin position="61"/>
        <end position="143"/>
    </location>
</feature>
<proteinExistence type="inferred from homology"/>
<sequence length="385" mass="45542">MAFFRKRGNKWEYRISYVDRRSGTTKETSKGGFKTKKEAQIAATEAESKINHFGFSENGNEKIDHYFQKWLETYKKPNVKPITYSLQERNVRLNILPRWRNYRLKDITRTEYQQWINELRDHYSEGTVRRIHSIMSAALTDAVFEFNIFRENPIQKIKIPKDNQNTSKVPYFSKTELGTFLTTVKEPVKNAKYNKSIQYYVLFNLMARTGIRIDEALALRWDDLDEAKKSLTINKTLVYPLNSSPYVSTPKSKQSDRTIKVDNTTMKLLKQQQTNREEIHYLYKNYRRSQDNLIFYQHDGRWLRTNVVRDYFKEICKRANLPVLSPHALRHTHAVHLLEAGVQIKYVSERLGHANMNVTADTYLHVTEKIEDDALSLYENYLQDS</sequence>
<accession>A0A1G8Q9F1</accession>
<dbReference type="PANTHER" id="PTHR30349">
    <property type="entry name" value="PHAGE INTEGRASE-RELATED"/>
    <property type="match status" value="1"/>
</dbReference>
<dbReference type="Pfam" id="PF14659">
    <property type="entry name" value="Phage_int_SAM_3"/>
    <property type="match status" value="1"/>
</dbReference>
<evidence type="ECO:0000313" key="9">
    <source>
        <dbReference type="Proteomes" id="UP000198853"/>
    </source>
</evidence>
<dbReference type="InterPro" id="IPR013762">
    <property type="entry name" value="Integrase-like_cat_sf"/>
</dbReference>
<dbReference type="InterPro" id="IPR028259">
    <property type="entry name" value="AP2-like_int_N"/>
</dbReference>
<name>A0A1G8Q9F1_9BACI</name>
<dbReference type="PROSITE" id="PS51898">
    <property type="entry name" value="TYR_RECOMBINASE"/>
    <property type="match status" value="1"/>
</dbReference>
<dbReference type="OrthoDB" id="9803188at2"/>
<dbReference type="Gene3D" id="1.10.150.130">
    <property type="match status" value="1"/>
</dbReference>
<keyword evidence="2" id="KW-0229">DNA integration</keyword>
<gene>
    <name evidence="8" type="ORF">SAMN04488123_11113</name>
</gene>
<keyword evidence="3 5" id="KW-0238">DNA-binding</keyword>
<dbReference type="AlphaFoldDB" id="A0A1G8Q9F1"/>
<dbReference type="PANTHER" id="PTHR30349:SF64">
    <property type="entry name" value="PROPHAGE INTEGRASE INTD-RELATED"/>
    <property type="match status" value="1"/>
</dbReference>
<evidence type="ECO:0000259" key="7">
    <source>
        <dbReference type="PROSITE" id="PS51900"/>
    </source>
</evidence>
<evidence type="ECO:0000256" key="5">
    <source>
        <dbReference type="PROSITE-ProRule" id="PRU01248"/>
    </source>
</evidence>
<reference evidence="8 9" key="1">
    <citation type="submission" date="2016-10" db="EMBL/GenBank/DDBJ databases">
        <authorList>
            <person name="de Groot N.N."/>
        </authorList>
    </citation>
    <scope>NUCLEOTIDE SEQUENCE [LARGE SCALE GENOMIC DNA]</scope>
    <source>
        <strain evidence="8 9">DSM 21771</strain>
    </source>
</reference>
<dbReference type="InterPro" id="IPR011010">
    <property type="entry name" value="DNA_brk_join_enz"/>
</dbReference>
<evidence type="ECO:0000256" key="3">
    <source>
        <dbReference type="ARBA" id="ARBA00023125"/>
    </source>
</evidence>
<dbReference type="GO" id="GO:0006310">
    <property type="term" value="P:DNA recombination"/>
    <property type="evidence" value="ECO:0007669"/>
    <property type="project" value="UniProtKB-KW"/>
</dbReference>
<dbReference type="InterPro" id="IPR004107">
    <property type="entry name" value="Integrase_SAM-like_N"/>
</dbReference>
<dbReference type="InterPro" id="IPR044068">
    <property type="entry name" value="CB"/>
</dbReference>
<keyword evidence="4" id="KW-0233">DNA recombination</keyword>
<evidence type="ECO:0000256" key="4">
    <source>
        <dbReference type="ARBA" id="ARBA00023172"/>
    </source>
</evidence>
<comment type="similarity">
    <text evidence="1">Belongs to the 'phage' integrase family.</text>
</comment>
<dbReference type="EMBL" id="FNEN01000011">
    <property type="protein sequence ID" value="SDJ01105.1"/>
    <property type="molecule type" value="Genomic_DNA"/>
</dbReference>
<dbReference type="Pfam" id="PF00589">
    <property type="entry name" value="Phage_integrase"/>
    <property type="match status" value="1"/>
</dbReference>
<protein>
    <submittedName>
        <fullName evidence="8">Site-specific recombinase XerD</fullName>
    </submittedName>
</protein>
<dbReference type="GO" id="GO:0003677">
    <property type="term" value="F:DNA binding"/>
    <property type="evidence" value="ECO:0007669"/>
    <property type="project" value="UniProtKB-UniRule"/>
</dbReference>
<dbReference type="GO" id="GO:0015074">
    <property type="term" value="P:DNA integration"/>
    <property type="evidence" value="ECO:0007669"/>
    <property type="project" value="UniProtKB-KW"/>
</dbReference>
<dbReference type="Pfam" id="PF14657">
    <property type="entry name" value="Arm-DNA-bind_4"/>
    <property type="match status" value="1"/>
</dbReference>
<evidence type="ECO:0000259" key="6">
    <source>
        <dbReference type="PROSITE" id="PS51898"/>
    </source>
</evidence>
<dbReference type="InterPro" id="IPR050090">
    <property type="entry name" value="Tyrosine_recombinase_XerCD"/>
</dbReference>
<dbReference type="InterPro" id="IPR010998">
    <property type="entry name" value="Integrase_recombinase_N"/>
</dbReference>
<keyword evidence="9" id="KW-1185">Reference proteome</keyword>
<evidence type="ECO:0000313" key="8">
    <source>
        <dbReference type="EMBL" id="SDJ01105.1"/>
    </source>
</evidence>
<feature type="domain" description="Tyr recombinase" evidence="6">
    <location>
        <begin position="167"/>
        <end position="376"/>
    </location>
</feature>
<dbReference type="PROSITE" id="PS51900">
    <property type="entry name" value="CB"/>
    <property type="match status" value="1"/>
</dbReference>
<evidence type="ECO:0000256" key="1">
    <source>
        <dbReference type="ARBA" id="ARBA00008857"/>
    </source>
</evidence>
<dbReference type="Gene3D" id="1.10.443.10">
    <property type="entry name" value="Intergrase catalytic core"/>
    <property type="match status" value="1"/>
</dbReference>
<dbReference type="InterPro" id="IPR002104">
    <property type="entry name" value="Integrase_catalytic"/>
</dbReference>